<dbReference type="RefSeq" id="WP_278222860.1">
    <property type="nucleotide sequence ID" value="NZ_JAKZMO010000022.1"/>
</dbReference>
<dbReference type="Proteomes" id="UP001154266">
    <property type="component" value="Unassembled WGS sequence"/>
</dbReference>
<accession>A0ABT6GWH0</accession>
<gene>
    <name evidence="6" type="ORF">MNO81_22075</name>
</gene>
<keyword evidence="1" id="KW-0805">Transcription regulation</keyword>
<dbReference type="EMBL" id="JAKZMO010000022">
    <property type="protein sequence ID" value="MDG5485489.1"/>
    <property type="molecule type" value="Genomic_DNA"/>
</dbReference>
<dbReference type="InterPro" id="IPR054129">
    <property type="entry name" value="DesT_TetR_C"/>
</dbReference>
<dbReference type="InterPro" id="IPR001647">
    <property type="entry name" value="HTH_TetR"/>
</dbReference>
<comment type="caution">
    <text evidence="6">The sequence shown here is derived from an EMBL/GenBank/DDBJ whole genome shotgun (WGS) entry which is preliminary data.</text>
</comment>
<proteinExistence type="predicted"/>
<keyword evidence="2 4" id="KW-0238">DNA-binding</keyword>
<keyword evidence="7" id="KW-1185">Reference proteome</keyword>
<dbReference type="SUPFAM" id="SSF48498">
    <property type="entry name" value="Tetracyclin repressor-like, C-terminal domain"/>
    <property type="match status" value="1"/>
</dbReference>
<dbReference type="InterPro" id="IPR050109">
    <property type="entry name" value="HTH-type_TetR-like_transc_reg"/>
</dbReference>
<reference evidence="6" key="1">
    <citation type="journal article" date="2023" name="Environ. Microbiol.">
        <title>The 2-methylpropene degradation pathway in Mycobacteriaceae family strains.</title>
        <authorList>
            <person name="Helbich S."/>
            <person name="Barrantes I."/>
            <person name="Dos Anjos Borges L.G."/>
            <person name="Pieper D.H."/>
            <person name="Vainshtein Y."/>
            <person name="Sohn K."/>
            <person name="Engesser K.H."/>
        </authorList>
    </citation>
    <scope>NUCLEOTIDE SEQUENCE</scope>
    <source>
        <strain evidence="6">IBE100</strain>
    </source>
</reference>
<dbReference type="Pfam" id="PF00440">
    <property type="entry name" value="TetR_N"/>
    <property type="match status" value="1"/>
</dbReference>
<evidence type="ECO:0000256" key="1">
    <source>
        <dbReference type="ARBA" id="ARBA00023015"/>
    </source>
</evidence>
<feature type="DNA-binding region" description="H-T-H motif" evidence="4">
    <location>
        <begin position="17"/>
        <end position="36"/>
    </location>
</feature>
<name>A0ABT6GWH0_MYCGU</name>
<dbReference type="SUPFAM" id="SSF46689">
    <property type="entry name" value="Homeodomain-like"/>
    <property type="match status" value="1"/>
</dbReference>
<dbReference type="InterPro" id="IPR009057">
    <property type="entry name" value="Homeodomain-like_sf"/>
</dbReference>
<dbReference type="PANTHER" id="PTHR30055:SF226">
    <property type="entry name" value="HTH-TYPE TRANSCRIPTIONAL REGULATOR PKSA"/>
    <property type="match status" value="1"/>
</dbReference>
<evidence type="ECO:0000313" key="7">
    <source>
        <dbReference type="Proteomes" id="UP001154266"/>
    </source>
</evidence>
<sequence length="189" mass="20881">MAAAATCFASRPFDEVSMEDIAEQAGVAKGLLFYYFKSKRGCYLAVIDDFHRQLLAIADTSTAAPAAQTISEMLDRYLDFAENAEPAYRLIMSGGLGNDPEAREFISAHRARYRELFTELASPGEPEHPMLRVTFEGFLSFVEGATLDWLTHRRVSREALKELIAAVASAVLDVAASVDPTLRISERAR</sequence>
<evidence type="ECO:0000256" key="3">
    <source>
        <dbReference type="ARBA" id="ARBA00023163"/>
    </source>
</evidence>
<keyword evidence="3" id="KW-0804">Transcription</keyword>
<dbReference type="Pfam" id="PF21943">
    <property type="entry name" value="TetR_C_46"/>
    <property type="match status" value="1"/>
</dbReference>
<dbReference type="Gene3D" id="1.10.357.10">
    <property type="entry name" value="Tetracycline Repressor, domain 2"/>
    <property type="match status" value="1"/>
</dbReference>
<evidence type="ECO:0000313" key="6">
    <source>
        <dbReference type="EMBL" id="MDG5485489.1"/>
    </source>
</evidence>
<dbReference type="PANTHER" id="PTHR30055">
    <property type="entry name" value="HTH-TYPE TRANSCRIPTIONAL REGULATOR RUTR"/>
    <property type="match status" value="1"/>
</dbReference>
<protein>
    <submittedName>
        <fullName evidence="6">TetR/AcrR family transcriptional regulator</fullName>
    </submittedName>
</protein>
<dbReference type="PROSITE" id="PS50977">
    <property type="entry name" value="HTH_TETR_2"/>
    <property type="match status" value="1"/>
</dbReference>
<dbReference type="InterPro" id="IPR036271">
    <property type="entry name" value="Tet_transcr_reg_TetR-rel_C_sf"/>
</dbReference>
<feature type="domain" description="HTH tetR-type" evidence="5">
    <location>
        <begin position="1"/>
        <end position="54"/>
    </location>
</feature>
<evidence type="ECO:0000256" key="2">
    <source>
        <dbReference type="ARBA" id="ARBA00023125"/>
    </source>
</evidence>
<evidence type="ECO:0000259" key="5">
    <source>
        <dbReference type="PROSITE" id="PS50977"/>
    </source>
</evidence>
<evidence type="ECO:0000256" key="4">
    <source>
        <dbReference type="PROSITE-ProRule" id="PRU00335"/>
    </source>
</evidence>
<organism evidence="6 7">
    <name type="scientific">Mycolicibacterium gadium</name>
    <name type="common">Mycobacterium gadium</name>
    <dbReference type="NCBI Taxonomy" id="1794"/>
    <lineage>
        <taxon>Bacteria</taxon>
        <taxon>Bacillati</taxon>
        <taxon>Actinomycetota</taxon>
        <taxon>Actinomycetes</taxon>
        <taxon>Mycobacteriales</taxon>
        <taxon>Mycobacteriaceae</taxon>
        <taxon>Mycolicibacterium</taxon>
    </lineage>
</organism>